<name>C8S442_9RHOB</name>
<keyword evidence="2" id="KW-0812">Transmembrane</keyword>
<evidence type="ECO:0000313" key="5">
    <source>
        <dbReference type="Proteomes" id="UP000010121"/>
    </source>
</evidence>
<feature type="transmembrane region" description="Helical" evidence="2">
    <location>
        <begin position="12"/>
        <end position="32"/>
    </location>
</feature>
<dbReference type="STRING" id="371731.Rsw2DRAFT_2828"/>
<dbReference type="Gene3D" id="3.90.190.10">
    <property type="entry name" value="Protein tyrosine phosphatase superfamily"/>
    <property type="match status" value="1"/>
</dbReference>
<reference evidence="4 5" key="1">
    <citation type="submission" date="2009-08" db="EMBL/GenBank/DDBJ databases">
        <title>The draft genome of Rhodobacter sp. SW2.</title>
        <authorList>
            <consortium name="US DOE Joint Genome Institute (JGI-PGF)"/>
            <person name="Lucas S."/>
            <person name="Copeland A."/>
            <person name="Lapidus A."/>
            <person name="Glavina del Rio T."/>
            <person name="Tice H."/>
            <person name="Bruce D."/>
            <person name="Goodwin L."/>
            <person name="Pitluck S."/>
            <person name="Larimer F."/>
            <person name="Land M.L."/>
            <person name="Hauser L."/>
            <person name="Emerson D."/>
        </authorList>
    </citation>
    <scope>NUCLEOTIDE SEQUENCE [LARGE SCALE GENOMIC DNA]</scope>
    <source>
        <strain evidence="4 5">SW2</strain>
    </source>
</reference>
<comment type="similarity">
    <text evidence="1">Belongs to the protein-tyrosine phosphatase family.</text>
</comment>
<evidence type="ECO:0000256" key="2">
    <source>
        <dbReference type="SAM" id="Phobius"/>
    </source>
</evidence>
<dbReference type="GO" id="GO:0004721">
    <property type="term" value="F:phosphoprotein phosphatase activity"/>
    <property type="evidence" value="ECO:0007669"/>
    <property type="project" value="InterPro"/>
</dbReference>
<gene>
    <name evidence="4" type="ORF">Rsw2DRAFT_2828</name>
</gene>
<dbReference type="InterPro" id="IPR016130">
    <property type="entry name" value="Tyr_Pase_AS"/>
</dbReference>
<evidence type="ECO:0000256" key="1">
    <source>
        <dbReference type="ARBA" id="ARBA00009580"/>
    </source>
</evidence>
<evidence type="ECO:0000259" key="3">
    <source>
        <dbReference type="Pfam" id="PF22741"/>
    </source>
</evidence>
<organism evidence="4 5">
    <name type="scientific">Rhodobacter ferrooxidans</name>
    <dbReference type="NCBI Taxonomy" id="371731"/>
    <lineage>
        <taxon>Bacteria</taxon>
        <taxon>Pseudomonadati</taxon>
        <taxon>Pseudomonadota</taxon>
        <taxon>Alphaproteobacteria</taxon>
        <taxon>Rhodobacterales</taxon>
        <taxon>Rhodobacter group</taxon>
        <taxon>Rhodobacter</taxon>
    </lineage>
</organism>
<dbReference type="RefSeq" id="WP_008032089.1">
    <property type="nucleotide sequence ID" value="NZ_ACYY01000023.1"/>
</dbReference>
<accession>C8S442</accession>
<proteinExistence type="inferred from homology"/>
<dbReference type="CDD" id="cd14529">
    <property type="entry name" value="TpbA-like"/>
    <property type="match status" value="1"/>
</dbReference>
<protein>
    <submittedName>
        <fullName evidence="4">Protein tyrosine/serine phosphatase</fullName>
    </submittedName>
</protein>
<keyword evidence="5" id="KW-1185">Reference proteome</keyword>
<dbReference type="eggNOG" id="COG2365">
    <property type="taxonomic scope" value="Bacteria"/>
</dbReference>
<dbReference type="PROSITE" id="PS00383">
    <property type="entry name" value="TYR_PHOSPHATASE_1"/>
    <property type="match status" value="1"/>
</dbReference>
<evidence type="ECO:0000313" key="4">
    <source>
        <dbReference type="EMBL" id="EEW24208.1"/>
    </source>
</evidence>
<dbReference type="Pfam" id="PF22741">
    <property type="entry name" value="PTP-NADK"/>
    <property type="match status" value="1"/>
</dbReference>
<dbReference type="Proteomes" id="UP000010121">
    <property type="component" value="Unassembled WGS sequence"/>
</dbReference>
<dbReference type="EMBL" id="ACYY01000023">
    <property type="protein sequence ID" value="EEW24208.1"/>
    <property type="molecule type" value="Genomic_DNA"/>
</dbReference>
<feature type="domain" description="DSP-PTPase phosphatase fused to NAD+ Kinase" evidence="3">
    <location>
        <begin position="40"/>
        <end position="149"/>
    </location>
</feature>
<dbReference type="InterPro" id="IPR029021">
    <property type="entry name" value="Prot-tyrosine_phosphatase-like"/>
</dbReference>
<dbReference type="AlphaFoldDB" id="C8S442"/>
<comment type="caution">
    <text evidence="4">The sequence shown here is derived from an EMBL/GenBank/DDBJ whole genome shotgun (WGS) entry which is preliminary data.</text>
</comment>
<sequence length="191" mass="21044">MKQVVRFGLRLFGLLMLGVLALIAYLLVLYSYNNFHTVIEGELYRSAQVTPEQIAQYQADHGIASILNLRGAAPGKPWYDAEMAASEKLGITHVDFRMSARKALTADQAKALIALMRDMPKPILIHCLQGADRTGLASALYLASIAGRSEDEAAGQISIRYGHFSVPKLSEAYPMDETWQMMLPQISFAAP</sequence>
<dbReference type="PANTHER" id="PTHR31126:SF72">
    <property type="entry name" value="DUAL SPECIFICITY PROTEIN PHOSPHATASE TPBA"/>
    <property type="match status" value="1"/>
</dbReference>
<dbReference type="SUPFAM" id="SSF52799">
    <property type="entry name" value="(Phosphotyrosine protein) phosphatases II"/>
    <property type="match status" value="1"/>
</dbReference>
<dbReference type="PANTHER" id="PTHR31126">
    <property type="entry name" value="TYROSINE-PROTEIN PHOSPHATASE"/>
    <property type="match status" value="1"/>
</dbReference>
<keyword evidence="2" id="KW-0472">Membrane</keyword>
<keyword evidence="2" id="KW-1133">Transmembrane helix</keyword>
<dbReference type="InterPro" id="IPR055214">
    <property type="entry name" value="PTP-NADK"/>
</dbReference>